<feature type="domain" description="Bacterial bifunctional deaminase-reductase C-terminal" evidence="1">
    <location>
        <begin position="5"/>
        <end position="182"/>
    </location>
</feature>
<gene>
    <name evidence="2" type="ORF">QQX02_05745</name>
</gene>
<dbReference type="EMBL" id="JAUHQA010000001">
    <property type="protein sequence ID" value="MDN4480422.1"/>
    <property type="molecule type" value="Genomic_DNA"/>
</dbReference>
<organism evidence="2 3">
    <name type="scientific">Demequina muriae</name>
    <dbReference type="NCBI Taxonomy" id="3051664"/>
    <lineage>
        <taxon>Bacteria</taxon>
        <taxon>Bacillati</taxon>
        <taxon>Actinomycetota</taxon>
        <taxon>Actinomycetes</taxon>
        <taxon>Micrococcales</taxon>
        <taxon>Demequinaceae</taxon>
        <taxon>Demequina</taxon>
    </lineage>
</organism>
<protein>
    <submittedName>
        <fullName evidence="2">Dihydrofolate reductase family protein</fullName>
    </submittedName>
</protein>
<dbReference type="Pfam" id="PF01872">
    <property type="entry name" value="RibD_C"/>
    <property type="match status" value="1"/>
</dbReference>
<name>A0ABT8GG69_9MICO</name>
<keyword evidence="3" id="KW-1185">Reference proteome</keyword>
<dbReference type="InterPro" id="IPR024072">
    <property type="entry name" value="DHFR-like_dom_sf"/>
</dbReference>
<sequence>MRDLVYYVAASVDGFIADEDGDASQFPMDPDTVAALFSRYPETCPAPLREAFGVTGERRRFDTVLLGRRTHQPAIEAGWQGGAYPHLRQIVVTHHDLGDTPGVETLSGDVALAVARLKAEPGDDIWLCGGADLASQLIDVIDELQVKVNPILLGGGIPLFARGRMPRSVALTEVDHLPGDVVLSTYRMSGGPGLDSELSSPVG</sequence>
<accession>A0ABT8GG69</accession>
<evidence type="ECO:0000313" key="2">
    <source>
        <dbReference type="EMBL" id="MDN4480422.1"/>
    </source>
</evidence>
<comment type="caution">
    <text evidence="2">The sequence shown here is derived from an EMBL/GenBank/DDBJ whole genome shotgun (WGS) entry which is preliminary data.</text>
</comment>
<dbReference type="SUPFAM" id="SSF53597">
    <property type="entry name" value="Dihydrofolate reductase-like"/>
    <property type="match status" value="1"/>
</dbReference>
<proteinExistence type="predicted"/>
<evidence type="ECO:0000313" key="3">
    <source>
        <dbReference type="Proteomes" id="UP001172708"/>
    </source>
</evidence>
<dbReference type="InterPro" id="IPR002734">
    <property type="entry name" value="RibDG_C"/>
</dbReference>
<dbReference type="PANTHER" id="PTHR38011">
    <property type="entry name" value="DIHYDROFOLATE REDUCTASE FAMILY PROTEIN (AFU_ORTHOLOGUE AFUA_8G06820)"/>
    <property type="match status" value="1"/>
</dbReference>
<dbReference type="Gene3D" id="3.40.430.10">
    <property type="entry name" value="Dihydrofolate Reductase, subunit A"/>
    <property type="match status" value="1"/>
</dbReference>
<dbReference type="PANTHER" id="PTHR38011:SF11">
    <property type="entry name" value="2,5-DIAMINO-6-RIBOSYLAMINO-4(3H)-PYRIMIDINONE 5'-PHOSPHATE REDUCTASE"/>
    <property type="match status" value="1"/>
</dbReference>
<dbReference type="Proteomes" id="UP001172708">
    <property type="component" value="Unassembled WGS sequence"/>
</dbReference>
<dbReference type="InterPro" id="IPR050765">
    <property type="entry name" value="Riboflavin_Biosynth_HTPR"/>
</dbReference>
<reference evidence="2" key="1">
    <citation type="submission" date="2023-06" db="EMBL/GenBank/DDBJ databases">
        <title>Egi l300058.</title>
        <authorList>
            <person name="Gao L."/>
            <person name="Fang B.-Z."/>
            <person name="Li W.-J."/>
        </authorList>
    </citation>
    <scope>NUCLEOTIDE SEQUENCE</scope>
    <source>
        <strain evidence="2">EGI L300058</strain>
    </source>
</reference>
<evidence type="ECO:0000259" key="1">
    <source>
        <dbReference type="Pfam" id="PF01872"/>
    </source>
</evidence>
<dbReference type="RefSeq" id="WP_301141814.1">
    <property type="nucleotide sequence ID" value="NZ_JAUHQA010000001.1"/>
</dbReference>